<proteinExistence type="inferred from homology"/>
<dbReference type="Pfam" id="PF13041">
    <property type="entry name" value="PPR_2"/>
    <property type="match status" value="1"/>
</dbReference>
<dbReference type="InterPro" id="IPR002625">
    <property type="entry name" value="Smr_dom"/>
</dbReference>
<feature type="repeat" description="PPR" evidence="3">
    <location>
        <begin position="318"/>
        <end position="352"/>
    </location>
</feature>
<name>A0A484N9K1_9ASTE</name>
<dbReference type="GO" id="GO:0042134">
    <property type="term" value="F:rRNA primary transcript binding"/>
    <property type="evidence" value="ECO:0007669"/>
    <property type="project" value="TreeGrafter"/>
</dbReference>
<evidence type="ECO:0000313" key="6">
    <source>
        <dbReference type="Proteomes" id="UP000595140"/>
    </source>
</evidence>
<dbReference type="AlphaFoldDB" id="A0A484N9K1"/>
<evidence type="ECO:0000256" key="3">
    <source>
        <dbReference type="PROSITE-ProRule" id="PRU00708"/>
    </source>
</evidence>
<evidence type="ECO:0000313" key="5">
    <source>
        <dbReference type="EMBL" id="VFQ97822.1"/>
    </source>
</evidence>
<dbReference type="InterPro" id="IPR033443">
    <property type="entry name" value="PROP1-like_PPR_dom"/>
</dbReference>
<dbReference type="GO" id="GO:0009570">
    <property type="term" value="C:chloroplast stroma"/>
    <property type="evidence" value="ECO:0007669"/>
    <property type="project" value="TreeGrafter"/>
</dbReference>
<dbReference type="GO" id="GO:0003729">
    <property type="term" value="F:mRNA binding"/>
    <property type="evidence" value="ECO:0007669"/>
    <property type="project" value="TreeGrafter"/>
</dbReference>
<dbReference type="GO" id="GO:0045727">
    <property type="term" value="P:positive regulation of translation"/>
    <property type="evidence" value="ECO:0007669"/>
    <property type="project" value="TreeGrafter"/>
</dbReference>
<dbReference type="PANTHER" id="PTHR47447">
    <property type="entry name" value="OS03G0856100 PROTEIN"/>
    <property type="match status" value="1"/>
</dbReference>
<feature type="repeat" description="PPR" evidence="3">
    <location>
        <begin position="143"/>
        <end position="177"/>
    </location>
</feature>
<dbReference type="InterPro" id="IPR011990">
    <property type="entry name" value="TPR-like_helical_dom_sf"/>
</dbReference>
<evidence type="ECO:0000256" key="2">
    <source>
        <dbReference type="ARBA" id="ARBA00022737"/>
    </source>
</evidence>
<dbReference type="NCBIfam" id="TIGR00756">
    <property type="entry name" value="PPR"/>
    <property type="match status" value="6"/>
</dbReference>
<dbReference type="SMART" id="SM00463">
    <property type="entry name" value="SMR"/>
    <property type="match status" value="1"/>
</dbReference>
<comment type="similarity">
    <text evidence="1">Belongs to the PPR family. P subfamily.</text>
</comment>
<sequence length="677" mass="75780">MAYYPESTLFCNSLHSRSSSFLPLRILKPNSVQIQVQASKAPSNSRQNISSSSTSYVWVNPNNPRASKLIESSYGSQYSSLLDISKSLDSCKAVEEDVAAVLAVLRGEAKEHDAVVILNRMSNPDTGLLVFDYFRRRLKSAKQVVLYNVTLNLLKKNNDFARAEKLFDEMLERGVRPDKITLTTIIGCAKSCAMPRKALELFGKVPALGCELDGITCSMMIDCYARLGNANKALELYDRAREKKLSLDARAFSSLIRLYGISGNYDGCLNMYEEMKGLGVEPVLSVYNNLLLAMGRAMRPWKVKNIYLDMVQDGFQPNWGTYSAMIQAYCRARYGDDSLNVYKEMKEKGMKSNTILYNTMLAMCADLGLLKEAIEIYNDMIGCEMSKPDLRTYSSLVAVYSNSGKVSEAEAILDEMKKQGLEPDIHVLTSLVRCYGKANRTDDVVRTFDWLLDLGLTPDERFCCCLVSVLAQTRREEMARLAACIEKSMPNLGYIVKLLIDEEKAGGGTLLKDEASEFFSSISTGVRRAFCNSLIDVCVGLNQHRKASELFVLGMKFDIYTGIQTKEPTQWCLHLKSMSSGAALTALHIWMNELSRAIENGEELPSLFGINTGHGRHNHPETRLANVLESQLRKLNAPFLEEPDIPGLFYTTNIAVTSWLKYRQSEGVNDTRELVLN</sequence>
<dbReference type="PROSITE" id="PS51375">
    <property type="entry name" value="PPR"/>
    <property type="match status" value="7"/>
</dbReference>
<keyword evidence="6" id="KW-1185">Reference proteome</keyword>
<dbReference type="Proteomes" id="UP000595140">
    <property type="component" value="Unassembled WGS sequence"/>
</dbReference>
<accession>A0A484N9K1</accession>
<feature type="repeat" description="PPR" evidence="3">
    <location>
        <begin position="248"/>
        <end position="282"/>
    </location>
</feature>
<keyword evidence="2" id="KW-0677">Repeat</keyword>
<dbReference type="InterPro" id="IPR002885">
    <property type="entry name" value="PPR_rpt"/>
</dbReference>
<dbReference type="Pfam" id="PF01535">
    <property type="entry name" value="PPR"/>
    <property type="match status" value="3"/>
</dbReference>
<feature type="repeat" description="PPR" evidence="3">
    <location>
        <begin position="353"/>
        <end position="387"/>
    </location>
</feature>
<feature type="repeat" description="PPR" evidence="3">
    <location>
        <begin position="213"/>
        <end position="247"/>
    </location>
</feature>
<reference evidence="5 6" key="1">
    <citation type="submission" date="2018-04" db="EMBL/GenBank/DDBJ databases">
        <authorList>
            <person name="Vogel A."/>
        </authorList>
    </citation>
    <scope>NUCLEOTIDE SEQUENCE [LARGE SCALE GENOMIC DNA]</scope>
</reference>
<dbReference type="EMBL" id="OOIL02006555">
    <property type="protein sequence ID" value="VFQ97822.1"/>
    <property type="molecule type" value="Genomic_DNA"/>
</dbReference>
<organism evidence="5 6">
    <name type="scientific">Cuscuta campestris</name>
    <dbReference type="NCBI Taxonomy" id="132261"/>
    <lineage>
        <taxon>Eukaryota</taxon>
        <taxon>Viridiplantae</taxon>
        <taxon>Streptophyta</taxon>
        <taxon>Embryophyta</taxon>
        <taxon>Tracheophyta</taxon>
        <taxon>Spermatophyta</taxon>
        <taxon>Magnoliopsida</taxon>
        <taxon>eudicotyledons</taxon>
        <taxon>Gunneridae</taxon>
        <taxon>Pentapetalae</taxon>
        <taxon>asterids</taxon>
        <taxon>lamiids</taxon>
        <taxon>Solanales</taxon>
        <taxon>Convolvulaceae</taxon>
        <taxon>Cuscuteae</taxon>
        <taxon>Cuscuta</taxon>
        <taxon>Cuscuta subgen. Grammica</taxon>
        <taxon>Cuscuta sect. Cleistogrammica</taxon>
    </lineage>
</organism>
<dbReference type="PANTHER" id="PTHR47447:SF12">
    <property type="entry name" value="PENTATRICOPEPTIDE REPEAT-CONTAINING PROTEIN ATP4 HOMOLOG, CHLOROPLASTIC"/>
    <property type="match status" value="1"/>
</dbReference>
<dbReference type="Gene3D" id="1.25.40.10">
    <property type="entry name" value="Tetratricopeptide repeat domain"/>
    <property type="match status" value="3"/>
</dbReference>
<evidence type="ECO:0000256" key="1">
    <source>
        <dbReference type="ARBA" id="ARBA00007626"/>
    </source>
</evidence>
<evidence type="ECO:0000259" key="4">
    <source>
        <dbReference type="SMART" id="SM00463"/>
    </source>
</evidence>
<feature type="repeat" description="PPR" evidence="3">
    <location>
        <begin position="389"/>
        <end position="423"/>
    </location>
</feature>
<protein>
    <recommendedName>
        <fullName evidence="4">Smr domain-containing protein</fullName>
    </recommendedName>
</protein>
<gene>
    <name evidence="5" type="ORF">CCAM_LOCUS39598</name>
</gene>
<feature type="repeat" description="PPR" evidence="3">
    <location>
        <begin position="424"/>
        <end position="458"/>
    </location>
</feature>
<dbReference type="SUPFAM" id="SSF48452">
    <property type="entry name" value="TPR-like"/>
    <property type="match status" value="1"/>
</dbReference>
<feature type="domain" description="Smr" evidence="4">
    <location>
        <begin position="570"/>
        <end position="654"/>
    </location>
</feature>
<dbReference type="OrthoDB" id="185373at2759"/>
<dbReference type="Pfam" id="PF17177">
    <property type="entry name" value="PPR_long"/>
    <property type="match status" value="1"/>
</dbReference>